<dbReference type="EMBL" id="LKEV01000009">
    <property type="protein sequence ID" value="KQB83473.1"/>
    <property type="molecule type" value="Genomic_DNA"/>
</dbReference>
<comment type="caution">
    <text evidence="2">The sequence shown here is derived from an EMBL/GenBank/DDBJ whole genome shotgun (WGS) entry which is preliminary data.</text>
</comment>
<reference evidence="2 3" key="1">
    <citation type="submission" date="2015-10" db="EMBL/GenBank/DDBJ databases">
        <title>Corynebacteirum lowii and Corynebacterium oculi species nova, derived from human clinical disease and and emended description of Corynebacterium mastiditis.</title>
        <authorList>
            <person name="Bernard K."/>
            <person name="Pacheco A.L."/>
            <person name="Mcdougall C."/>
            <person name="Burtx T."/>
            <person name="Weibe D."/>
            <person name="Tyler S."/>
            <person name="Olson A.B."/>
            <person name="Cnockaert M."/>
            <person name="Eguchi H."/>
            <person name="Kuwahara T."/>
            <person name="Nakayama-Imaohji H."/>
            <person name="Boudewijins M."/>
            <person name="Van Hoecke F."/>
            <person name="Bernier A.-M."/>
            <person name="Vandamme P."/>
        </authorList>
    </citation>
    <scope>NUCLEOTIDE SEQUENCE [LARGE SCALE GENOMIC DNA]</scope>
    <source>
        <strain evidence="2 3">NML 130206</strain>
    </source>
</reference>
<dbReference type="AlphaFoldDB" id="A0A0Q0YM04"/>
<dbReference type="PATRIC" id="fig|1544413.3.peg.2278"/>
<name>A0A0Q0YM04_9CORY</name>
<dbReference type="Gene3D" id="3.10.450.50">
    <property type="match status" value="1"/>
</dbReference>
<evidence type="ECO:0000313" key="3">
    <source>
        <dbReference type="Proteomes" id="UP000050488"/>
    </source>
</evidence>
<gene>
    <name evidence="2" type="ORF">Clow_02277</name>
</gene>
<sequence length="118" mass="13106">MVAVEIVDVYTRLCEAMLSADVKVLDSLMADGAVLTHMTGYEQSKAEWLEHIQSGKMVYHGIDTQAVEQEGEDSFIARSYTEATIWGAHGTWPLQLSGRCERVGDTWVLANIVASTWQ</sequence>
<dbReference type="InterPro" id="IPR027843">
    <property type="entry name" value="DUF4440"/>
</dbReference>
<feature type="domain" description="DUF4440" evidence="1">
    <location>
        <begin position="6"/>
        <end position="109"/>
    </location>
</feature>
<proteinExistence type="predicted"/>
<evidence type="ECO:0000259" key="1">
    <source>
        <dbReference type="Pfam" id="PF14534"/>
    </source>
</evidence>
<accession>A0A0Q0YM04</accession>
<dbReference type="InterPro" id="IPR032710">
    <property type="entry name" value="NTF2-like_dom_sf"/>
</dbReference>
<dbReference type="SUPFAM" id="SSF54427">
    <property type="entry name" value="NTF2-like"/>
    <property type="match status" value="1"/>
</dbReference>
<evidence type="ECO:0000313" key="2">
    <source>
        <dbReference type="EMBL" id="KQB83473.1"/>
    </source>
</evidence>
<dbReference type="Pfam" id="PF14534">
    <property type="entry name" value="DUF4440"/>
    <property type="match status" value="1"/>
</dbReference>
<dbReference type="STRING" id="1544413.Clow_02277"/>
<organism evidence="2 3">
    <name type="scientific">Corynebacterium lowii</name>
    <dbReference type="NCBI Taxonomy" id="1544413"/>
    <lineage>
        <taxon>Bacteria</taxon>
        <taxon>Bacillati</taxon>
        <taxon>Actinomycetota</taxon>
        <taxon>Actinomycetes</taxon>
        <taxon>Mycobacteriales</taxon>
        <taxon>Corynebacteriaceae</taxon>
        <taxon>Corynebacterium</taxon>
    </lineage>
</organism>
<protein>
    <recommendedName>
        <fullName evidence="1">DUF4440 domain-containing protein</fullName>
    </recommendedName>
</protein>
<dbReference type="Proteomes" id="UP000050488">
    <property type="component" value="Unassembled WGS sequence"/>
</dbReference>
<keyword evidence="3" id="KW-1185">Reference proteome</keyword>